<dbReference type="InterPro" id="IPR037143">
    <property type="entry name" value="4-PPantetheinyl_Trfase_dom_sf"/>
</dbReference>
<accession>A0A2A9E4Q9</accession>
<protein>
    <submittedName>
        <fullName evidence="1">4'-phosphopantetheinyl transferase</fullName>
    </submittedName>
</protein>
<organism evidence="1 2">
    <name type="scientific">Sanguibacter antarcticus</name>
    <dbReference type="NCBI Taxonomy" id="372484"/>
    <lineage>
        <taxon>Bacteria</taxon>
        <taxon>Bacillati</taxon>
        <taxon>Actinomycetota</taxon>
        <taxon>Actinomycetes</taxon>
        <taxon>Micrococcales</taxon>
        <taxon>Sanguibacteraceae</taxon>
        <taxon>Sanguibacter</taxon>
    </lineage>
</organism>
<keyword evidence="1" id="KW-0808">Transferase</keyword>
<dbReference type="EMBL" id="PDJG01000001">
    <property type="protein sequence ID" value="PFG33222.1"/>
    <property type="molecule type" value="Genomic_DNA"/>
</dbReference>
<dbReference type="Proteomes" id="UP000225548">
    <property type="component" value="Unassembled WGS sequence"/>
</dbReference>
<reference evidence="1 2" key="1">
    <citation type="submission" date="2017-10" db="EMBL/GenBank/DDBJ databases">
        <title>Sequencing the genomes of 1000 actinobacteria strains.</title>
        <authorList>
            <person name="Klenk H.-P."/>
        </authorList>
    </citation>
    <scope>NUCLEOTIDE SEQUENCE [LARGE SCALE GENOMIC DNA]</scope>
    <source>
        <strain evidence="1 2">DSM 18966</strain>
    </source>
</reference>
<gene>
    <name evidence="1" type="ORF">ATL42_1082</name>
</gene>
<dbReference type="RefSeq" id="WP_098454457.1">
    <property type="nucleotide sequence ID" value="NZ_PDJG01000001.1"/>
</dbReference>
<evidence type="ECO:0000313" key="2">
    <source>
        <dbReference type="Proteomes" id="UP000225548"/>
    </source>
</evidence>
<comment type="caution">
    <text evidence="1">The sequence shown here is derived from an EMBL/GenBank/DDBJ whole genome shotgun (WGS) entry which is preliminary data.</text>
</comment>
<dbReference type="GO" id="GO:0008897">
    <property type="term" value="F:holo-[acyl-carrier-protein] synthase activity"/>
    <property type="evidence" value="ECO:0007669"/>
    <property type="project" value="InterPro"/>
</dbReference>
<dbReference type="GO" id="GO:0000287">
    <property type="term" value="F:magnesium ion binding"/>
    <property type="evidence" value="ECO:0007669"/>
    <property type="project" value="InterPro"/>
</dbReference>
<dbReference type="AlphaFoldDB" id="A0A2A9E4Q9"/>
<evidence type="ECO:0000313" key="1">
    <source>
        <dbReference type="EMBL" id="PFG33222.1"/>
    </source>
</evidence>
<sequence length="254" mass="26915">MIDLLSASVAEVLRACDRAAGVHDGTGAQRLVDDIDRSAVARRRRPDDARRTLAGRAAVRLVAAARLGVDVADAASLTLVRTCTVCGVPHGRARGPGLTASSSSSYDHVLVAVADDAASVGVCVERIPERLFSTTDVVALHPAERGVPSRVASAIDLRIGRWVEKDAVRRSVGTGRESPLNMLRPVPRLVCDVSLVGDVVVDPSRWRHVSEAGTPGLVGLAVTALPAPRGYRSALAAREPRRVRLLDVEALVQR</sequence>
<name>A0A2A9E4Q9_9MICO</name>
<keyword evidence="2" id="KW-1185">Reference proteome</keyword>
<proteinExistence type="predicted"/>
<dbReference type="Gene3D" id="3.90.470.20">
    <property type="entry name" value="4'-phosphopantetheinyl transferase domain"/>
    <property type="match status" value="1"/>
</dbReference>